<sequence>MKLRCVLLPLSILFYLASCQGSPITNGQETSGLKIQAFGPTTITSTTATITWSCSTEVQGIIGYGTSGPSSFIFGLVPSKLQSITLTNLQSNTQYSYAVFCGELSPGAMGTSIFTTLPSNQNILNRSIWIVGGIGNGNTPVAQVDMYDPVAGQWYNSITTLPTPRAFAGVVSYNGKIYVMGGVAKIAGVFTAVNTVEAYDPIAGTWATLAPIPSSLQGMVAGTVGTNIYLIAGTTTTDMTTGTILNTVYKFYPDVGTTGVWQSYTSNTNIFARVDMAGCAVSGTLFFTGGRLYTDGSVLSSTDGYAPSSNSTTAFNEPALSGTGSYGAASACYRPLPTDAHPTDPPALLVAGGTNAQVTPQPVTALNSLQRYDYYPVGSSTFQTGPVLPTTTAFAAMEISYELRRAYVFGGESSLNIPTNLVYWIDLTNPIGGPWTSISATMPVARFGHKAVIISR</sequence>
<keyword evidence="3" id="KW-0732">Signal</keyword>
<dbReference type="PANTHER" id="PTHR46260">
    <property type="entry name" value="RING-TYPE DOMAIN-CONTAINING PROTEIN"/>
    <property type="match status" value="1"/>
</dbReference>
<accession>A0ABX4YJT7</accession>
<dbReference type="Gene3D" id="2.60.40.10">
    <property type="entry name" value="Immunoglobulins"/>
    <property type="match status" value="1"/>
</dbReference>
<evidence type="ECO:0000313" key="5">
    <source>
        <dbReference type="Proteomes" id="UP000094669"/>
    </source>
</evidence>
<dbReference type="Proteomes" id="UP000094669">
    <property type="component" value="Unassembled WGS sequence"/>
</dbReference>
<feature type="signal peptide" evidence="3">
    <location>
        <begin position="1"/>
        <end position="21"/>
    </location>
</feature>
<dbReference type="PANTHER" id="PTHR46260:SF3">
    <property type="entry name" value="RING-TYPE DOMAIN-CONTAINING PROTEIN"/>
    <property type="match status" value="1"/>
</dbReference>
<dbReference type="EMBL" id="MCRM02000007">
    <property type="protein sequence ID" value="PNV75272.1"/>
    <property type="molecule type" value="Genomic_DNA"/>
</dbReference>
<dbReference type="SMART" id="SM00612">
    <property type="entry name" value="Kelch"/>
    <property type="match status" value="3"/>
</dbReference>
<organism evidence="4 5">
    <name type="scientific">Leptospira inadai serovar Lyme</name>
    <dbReference type="NCBI Taxonomy" id="293084"/>
    <lineage>
        <taxon>Bacteria</taxon>
        <taxon>Pseudomonadati</taxon>
        <taxon>Spirochaetota</taxon>
        <taxon>Spirochaetia</taxon>
        <taxon>Leptospirales</taxon>
        <taxon>Leptospiraceae</taxon>
        <taxon>Leptospira</taxon>
    </lineage>
</organism>
<dbReference type="Pfam" id="PF01344">
    <property type="entry name" value="Kelch_1"/>
    <property type="match status" value="1"/>
</dbReference>
<protein>
    <recommendedName>
        <fullName evidence="6">Kelch repeat protein</fullName>
    </recommendedName>
</protein>
<comment type="caution">
    <text evidence="4">The sequence shown here is derived from an EMBL/GenBank/DDBJ whole genome shotgun (WGS) entry which is preliminary data.</text>
</comment>
<dbReference type="RefSeq" id="WP_010416636.1">
    <property type="nucleotide sequence ID" value="NZ_MCRM02000007.1"/>
</dbReference>
<dbReference type="InterPro" id="IPR051746">
    <property type="entry name" value="Kelch_domain_containing_8"/>
</dbReference>
<keyword evidence="2" id="KW-0677">Repeat</keyword>
<evidence type="ECO:0000256" key="2">
    <source>
        <dbReference type="ARBA" id="ARBA00022737"/>
    </source>
</evidence>
<proteinExistence type="predicted"/>
<dbReference type="Gene3D" id="2.120.10.80">
    <property type="entry name" value="Kelch-type beta propeller"/>
    <property type="match status" value="2"/>
</dbReference>
<dbReference type="InterPro" id="IPR036116">
    <property type="entry name" value="FN3_sf"/>
</dbReference>
<evidence type="ECO:0000313" key="4">
    <source>
        <dbReference type="EMBL" id="PNV75272.1"/>
    </source>
</evidence>
<keyword evidence="5" id="KW-1185">Reference proteome</keyword>
<dbReference type="InterPro" id="IPR013783">
    <property type="entry name" value="Ig-like_fold"/>
</dbReference>
<name>A0ABX4YJT7_9LEPT</name>
<evidence type="ECO:0000256" key="3">
    <source>
        <dbReference type="SAM" id="SignalP"/>
    </source>
</evidence>
<dbReference type="SUPFAM" id="SSF49265">
    <property type="entry name" value="Fibronectin type III"/>
    <property type="match status" value="1"/>
</dbReference>
<feature type="chain" id="PRO_5045893990" description="Kelch repeat protein" evidence="3">
    <location>
        <begin position="22"/>
        <end position="456"/>
    </location>
</feature>
<evidence type="ECO:0000256" key="1">
    <source>
        <dbReference type="ARBA" id="ARBA00022441"/>
    </source>
</evidence>
<keyword evidence="1" id="KW-0880">Kelch repeat</keyword>
<dbReference type="SUPFAM" id="SSF117281">
    <property type="entry name" value="Kelch motif"/>
    <property type="match status" value="2"/>
</dbReference>
<reference evidence="4" key="1">
    <citation type="submission" date="2018-01" db="EMBL/GenBank/DDBJ databases">
        <title>Genomic characterization of Leptospira inadai serogroup Lyme isolated from captured rat in Brazil and comparative analysis with human reference strain.</title>
        <authorList>
            <person name="Moreno L.Z."/>
            <person name="Loureiro A.P."/>
            <person name="Miraglia F."/>
            <person name="Kremer F.S."/>
            <person name="Eslabao M.R."/>
            <person name="Dellagostin O.A."/>
            <person name="Lilenbaum W."/>
            <person name="Moreno A.M."/>
        </authorList>
    </citation>
    <scope>NUCLEOTIDE SEQUENCE [LARGE SCALE GENOMIC DNA]</scope>
    <source>
        <strain evidence="4">M34/99</strain>
    </source>
</reference>
<dbReference type="InterPro" id="IPR006652">
    <property type="entry name" value="Kelch_1"/>
</dbReference>
<dbReference type="InterPro" id="IPR015915">
    <property type="entry name" value="Kelch-typ_b-propeller"/>
</dbReference>
<gene>
    <name evidence="4" type="ORF">BES34_008380</name>
</gene>
<evidence type="ECO:0008006" key="6">
    <source>
        <dbReference type="Google" id="ProtNLM"/>
    </source>
</evidence>